<comment type="similarity">
    <text evidence="1">Belongs to the SCO1/2 family.</text>
</comment>
<evidence type="ECO:0000259" key="3">
    <source>
        <dbReference type="PROSITE" id="PS51352"/>
    </source>
</evidence>
<sequence length="221" mass="25462">MTTRDPRGNSFRYRWLVAAAVLISLPLVVWSISEILDTNKKISIPLPLLSTLRPEPLPLERFSLTDQHGQAFTLDRLKDKWSFVFFGYTSCPDICPTTLTEMINIADILAEEKQNDNIQFIFVSVDPERDTVELLKNYMGYFSPTFIGLTGRQSDIDALTQQLNILTIRKPSESPDSYQINHASSIMLIDPKSRWFGSFSPPANDERIVKQFYLLRDYYKK</sequence>
<dbReference type="InterPro" id="IPR003782">
    <property type="entry name" value="SCO1/SenC"/>
</dbReference>
<dbReference type="FunFam" id="3.40.30.10:FF:000013">
    <property type="entry name" value="Blast:Protein SCO1 homolog, mitochondrial"/>
    <property type="match status" value="1"/>
</dbReference>
<dbReference type="InterPro" id="IPR013766">
    <property type="entry name" value="Thioredoxin_domain"/>
</dbReference>
<reference evidence="4" key="1">
    <citation type="submission" date="2018-06" db="EMBL/GenBank/DDBJ databases">
        <authorList>
            <person name="Zhirakovskaya E."/>
        </authorList>
    </citation>
    <scope>NUCLEOTIDE SEQUENCE</scope>
</reference>
<organism evidence="4">
    <name type="scientific">hydrothermal vent metagenome</name>
    <dbReference type="NCBI Taxonomy" id="652676"/>
    <lineage>
        <taxon>unclassified sequences</taxon>
        <taxon>metagenomes</taxon>
        <taxon>ecological metagenomes</taxon>
    </lineage>
</organism>
<feature type="domain" description="Thioredoxin" evidence="3">
    <location>
        <begin position="53"/>
        <end position="214"/>
    </location>
</feature>
<gene>
    <name evidence="4" type="ORF">MNBD_GAMMA20-2131</name>
</gene>
<protein>
    <submittedName>
        <fullName evidence="4">Cytochrome oxidase biogenesis protein Sco1/SenC/PrrC, thiol-disulfide reductase involved in Cu(I) insertion into CoxII Cu(A) center</fullName>
    </submittedName>
</protein>
<keyword evidence="2" id="KW-0186">Copper</keyword>
<dbReference type="InterPro" id="IPR036249">
    <property type="entry name" value="Thioredoxin-like_sf"/>
</dbReference>
<name>A0A3B1AD55_9ZZZZ</name>
<dbReference type="AlphaFoldDB" id="A0A3B1AD55"/>
<dbReference type="Gene3D" id="3.40.30.10">
    <property type="entry name" value="Glutaredoxin"/>
    <property type="match status" value="1"/>
</dbReference>
<dbReference type="SUPFAM" id="SSF52833">
    <property type="entry name" value="Thioredoxin-like"/>
    <property type="match status" value="1"/>
</dbReference>
<dbReference type="Pfam" id="PF02630">
    <property type="entry name" value="SCO1-SenC"/>
    <property type="match status" value="1"/>
</dbReference>
<evidence type="ECO:0000256" key="2">
    <source>
        <dbReference type="ARBA" id="ARBA00023008"/>
    </source>
</evidence>
<proteinExistence type="inferred from homology"/>
<evidence type="ECO:0000256" key="1">
    <source>
        <dbReference type="ARBA" id="ARBA00010996"/>
    </source>
</evidence>
<accession>A0A3B1AD55</accession>
<dbReference type="PANTHER" id="PTHR12151:SF25">
    <property type="entry name" value="LINALOOL DEHYDRATASE_ISOMERASE DOMAIN-CONTAINING PROTEIN"/>
    <property type="match status" value="1"/>
</dbReference>
<dbReference type="EMBL" id="UOFU01000346">
    <property type="protein sequence ID" value="VAX03696.1"/>
    <property type="molecule type" value="Genomic_DNA"/>
</dbReference>
<dbReference type="PANTHER" id="PTHR12151">
    <property type="entry name" value="ELECTRON TRANSPORT PROTIN SCO1/SENC FAMILY MEMBER"/>
    <property type="match status" value="1"/>
</dbReference>
<dbReference type="PROSITE" id="PS51352">
    <property type="entry name" value="THIOREDOXIN_2"/>
    <property type="match status" value="1"/>
</dbReference>
<evidence type="ECO:0000313" key="4">
    <source>
        <dbReference type="EMBL" id="VAX03696.1"/>
    </source>
</evidence>
<dbReference type="CDD" id="cd02968">
    <property type="entry name" value="SCO"/>
    <property type="match status" value="1"/>
</dbReference>